<reference evidence="1 2" key="1">
    <citation type="submission" date="2016-10" db="EMBL/GenBank/DDBJ databases">
        <authorList>
            <person name="de Groot N.N."/>
        </authorList>
    </citation>
    <scope>NUCLEOTIDE SEQUENCE [LARGE SCALE GENOMIC DNA]</scope>
    <source>
        <strain evidence="1 2">AB35.6</strain>
    </source>
</reference>
<accession>A0A1H4J8E7</accession>
<evidence type="ECO:0000313" key="1">
    <source>
        <dbReference type="EMBL" id="SEB41852.1"/>
    </source>
</evidence>
<organism evidence="1 2">
    <name type="scientific">Terriglobus roseus</name>
    <dbReference type="NCBI Taxonomy" id="392734"/>
    <lineage>
        <taxon>Bacteria</taxon>
        <taxon>Pseudomonadati</taxon>
        <taxon>Acidobacteriota</taxon>
        <taxon>Terriglobia</taxon>
        <taxon>Terriglobales</taxon>
        <taxon>Acidobacteriaceae</taxon>
        <taxon>Terriglobus</taxon>
    </lineage>
</organism>
<name>A0A1H4J8E7_9BACT</name>
<dbReference type="AlphaFoldDB" id="A0A1H4J8E7"/>
<protein>
    <submittedName>
        <fullName evidence="1">Uncharacterized protein</fullName>
    </submittedName>
</protein>
<dbReference type="EMBL" id="FNSD01000001">
    <property type="protein sequence ID" value="SEB41852.1"/>
    <property type="molecule type" value="Genomic_DNA"/>
</dbReference>
<dbReference type="Proteomes" id="UP000182409">
    <property type="component" value="Unassembled WGS sequence"/>
</dbReference>
<gene>
    <name evidence="1" type="ORF">SAMN05443244_0400</name>
</gene>
<sequence length="71" mass="8003">MLLSYDQDTGRAAANATGVDWSGFHRAHIETAIYSQAHSVHSIRRMPKRSPVYGMGDLRLFSVIWGRKISK</sequence>
<evidence type="ECO:0000313" key="2">
    <source>
        <dbReference type="Proteomes" id="UP000182409"/>
    </source>
</evidence>
<proteinExistence type="predicted"/>